<gene>
    <name evidence="2" type="ORF">HJG63_010137</name>
</gene>
<feature type="region of interest" description="Disordered" evidence="1">
    <location>
        <begin position="1"/>
        <end position="33"/>
    </location>
</feature>
<evidence type="ECO:0000313" key="2">
    <source>
        <dbReference type="EMBL" id="KAF6495748.1"/>
    </source>
</evidence>
<reference evidence="2 3" key="1">
    <citation type="journal article" date="2020" name="Nature">
        <title>Six reference-quality genomes reveal evolution of bat adaptations.</title>
        <authorList>
            <person name="Jebb D."/>
            <person name="Huang Z."/>
            <person name="Pippel M."/>
            <person name="Hughes G.M."/>
            <person name="Lavrichenko K."/>
            <person name="Devanna P."/>
            <person name="Winkler S."/>
            <person name="Jermiin L.S."/>
            <person name="Skirmuntt E.C."/>
            <person name="Katzourakis A."/>
            <person name="Burkitt-Gray L."/>
            <person name="Ray D.A."/>
            <person name="Sullivan K.A.M."/>
            <person name="Roscito J.G."/>
            <person name="Kirilenko B.M."/>
            <person name="Davalos L.M."/>
            <person name="Corthals A.P."/>
            <person name="Power M.L."/>
            <person name="Jones G."/>
            <person name="Ransome R.D."/>
            <person name="Dechmann D.K.N."/>
            <person name="Locatelli A.G."/>
            <person name="Puechmaille S.J."/>
            <person name="Fedrigo O."/>
            <person name="Jarvis E.D."/>
            <person name="Hiller M."/>
            <person name="Vernes S.C."/>
            <person name="Myers E.W."/>
            <person name="Teeling E.C."/>
        </authorList>
    </citation>
    <scope>NUCLEOTIDE SEQUENCE [LARGE SCALE GENOMIC DNA]</scope>
    <source>
        <strain evidence="2">MRouAeg1</strain>
        <tissue evidence="2">Muscle</tissue>
    </source>
</reference>
<feature type="compositionally biased region" description="Basic and acidic residues" evidence="1">
    <location>
        <begin position="23"/>
        <end position="33"/>
    </location>
</feature>
<accession>A0A7J8JGE2</accession>
<dbReference type="AlphaFoldDB" id="A0A7J8JGE2"/>
<name>A0A7J8JGE2_ROUAE</name>
<comment type="caution">
    <text evidence="2">The sequence shown here is derived from an EMBL/GenBank/DDBJ whole genome shotgun (WGS) entry which is preliminary data.</text>
</comment>
<dbReference type="Proteomes" id="UP000593571">
    <property type="component" value="Unassembled WGS sequence"/>
</dbReference>
<evidence type="ECO:0000313" key="3">
    <source>
        <dbReference type="Proteomes" id="UP000593571"/>
    </source>
</evidence>
<sequence>MTSGHSVPEKTGKRNKVPLVGEMEQKRTEGEVFEQRHCEKTPVLSMWARLPSAWWVLGLRELSTERQNKCSWRAGTKSTPALENFQHVGLENVLTAKQSFPGGCHSFPYLTLRAKAEVTKQEPACPD</sequence>
<dbReference type="EMBL" id="JACASE010000002">
    <property type="protein sequence ID" value="KAF6495748.1"/>
    <property type="molecule type" value="Genomic_DNA"/>
</dbReference>
<organism evidence="2 3">
    <name type="scientific">Rousettus aegyptiacus</name>
    <name type="common">Egyptian fruit bat</name>
    <name type="synonym">Pteropus aegyptiacus</name>
    <dbReference type="NCBI Taxonomy" id="9407"/>
    <lineage>
        <taxon>Eukaryota</taxon>
        <taxon>Metazoa</taxon>
        <taxon>Chordata</taxon>
        <taxon>Craniata</taxon>
        <taxon>Vertebrata</taxon>
        <taxon>Euteleostomi</taxon>
        <taxon>Mammalia</taxon>
        <taxon>Eutheria</taxon>
        <taxon>Laurasiatheria</taxon>
        <taxon>Chiroptera</taxon>
        <taxon>Yinpterochiroptera</taxon>
        <taxon>Pteropodoidea</taxon>
        <taxon>Pteropodidae</taxon>
        <taxon>Rousettinae</taxon>
        <taxon>Rousettus</taxon>
    </lineage>
</organism>
<evidence type="ECO:0000256" key="1">
    <source>
        <dbReference type="SAM" id="MobiDB-lite"/>
    </source>
</evidence>
<protein>
    <submittedName>
        <fullName evidence="2">Uncharacterized protein</fullName>
    </submittedName>
</protein>
<proteinExistence type="predicted"/>
<keyword evidence="3" id="KW-1185">Reference proteome</keyword>